<organism evidence="2 3">
    <name type="scientific">Cesiribacter andamanensis AMV16</name>
    <dbReference type="NCBI Taxonomy" id="1279009"/>
    <lineage>
        <taxon>Bacteria</taxon>
        <taxon>Pseudomonadati</taxon>
        <taxon>Bacteroidota</taxon>
        <taxon>Cytophagia</taxon>
        <taxon>Cytophagales</taxon>
        <taxon>Cesiribacteraceae</taxon>
        <taxon>Cesiribacter</taxon>
    </lineage>
</organism>
<evidence type="ECO:0000256" key="1">
    <source>
        <dbReference type="SAM" id="SignalP"/>
    </source>
</evidence>
<dbReference type="RefSeq" id="WP_009197274.1">
    <property type="nucleotide sequence ID" value="NZ_AODQ01000159.1"/>
</dbReference>
<feature type="signal peptide" evidence="1">
    <location>
        <begin position="1"/>
        <end position="18"/>
    </location>
</feature>
<evidence type="ECO:0008006" key="4">
    <source>
        <dbReference type="Google" id="ProtNLM"/>
    </source>
</evidence>
<accession>M7NR45</accession>
<proteinExistence type="predicted"/>
<dbReference type="AlphaFoldDB" id="M7NR45"/>
<evidence type="ECO:0000313" key="3">
    <source>
        <dbReference type="Proteomes" id="UP000011910"/>
    </source>
</evidence>
<dbReference type="PROSITE" id="PS51257">
    <property type="entry name" value="PROKAR_LIPOPROTEIN"/>
    <property type="match status" value="1"/>
</dbReference>
<reference evidence="2 3" key="1">
    <citation type="journal article" date="2013" name="Genome Announc.">
        <title>Draft Genome Sequence of Cesiribacter andamanensis Strain AMV16T, Isolated from a Soil Sample from a Mud Volcano in the Andaman Islands, India.</title>
        <authorList>
            <person name="Shivaji S."/>
            <person name="Ara S."/>
            <person name="Begum Z."/>
            <person name="Srinivas T.N."/>
            <person name="Singh A."/>
            <person name="Kumar Pinnaka A."/>
        </authorList>
    </citation>
    <scope>NUCLEOTIDE SEQUENCE [LARGE SCALE GENOMIC DNA]</scope>
    <source>
        <strain evidence="2 3">AMV16</strain>
    </source>
</reference>
<sequence length="163" mass="19588">MKRSLLLFILFASSCLFSCENGPFGSRCNSDDDRLYERPFLFEILNKSDGRNLLHYSSEYYYDFTIRDDQGEEVRVYLSQAGRTQFEHLRDKDYDLRNLNIKQYYLYFGSDNVDTLRMEFYLKESKCDFHEYRDLQIFYNEELSLTSSGEKIPFVTFYTTIPK</sequence>
<keyword evidence="1" id="KW-0732">Signal</keyword>
<evidence type="ECO:0000313" key="2">
    <source>
        <dbReference type="EMBL" id="EMR00984.1"/>
    </source>
</evidence>
<gene>
    <name evidence="2" type="ORF">ADICEAN_03897</name>
</gene>
<feature type="chain" id="PRO_5004082221" description="Lipoprotein" evidence="1">
    <location>
        <begin position="19"/>
        <end position="163"/>
    </location>
</feature>
<keyword evidence="3" id="KW-1185">Reference proteome</keyword>
<comment type="caution">
    <text evidence="2">The sequence shown here is derived from an EMBL/GenBank/DDBJ whole genome shotgun (WGS) entry which is preliminary data.</text>
</comment>
<name>M7NR45_9BACT</name>
<dbReference type="EMBL" id="AODQ01000159">
    <property type="protein sequence ID" value="EMR00984.1"/>
    <property type="molecule type" value="Genomic_DNA"/>
</dbReference>
<protein>
    <recommendedName>
        <fullName evidence="4">Lipoprotein</fullName>
    </recommendedName>
</protein>
<dbReference type="OrthoDB" id="1119476at2"/>
<dbReference type="Proteomes" id="UP000011910">
    <property type="component" value="Unassembled WGS sequence"/>
</dbReference>